<keyword evidence="7 10" id="KW-0573">Peptidoglycan synthesis</keyword>
<dbReference type="InterPro" id="IPR051046">
    <property type="entry name" value="MurCDEF_CellWall_CoF430Synth"/>
</dbReference>
<evidence type="ECO:0000313" key="16">
    <source>
        <dbReference type="Proteomes" id="UP001597013"/>
    </source>
</evidence>
<evidence type="ECO:0000256" key="9">
    <source>
        <dbReference type="ARBA" id="ARBA00023316"/>
    </source>
</evidence>
<comment type="catalytic activity">
    <reaction evidence="10 11">
        <text>D-alanyl-D-alanine + UDP-N-acetyl-alpha-D-muramoyl-L-alanyl-gamma-D-glutamyl-meso-2,6-diaminopimelate + ATP = UDP-N-acetyl-alpha-D-muramoyl-L-alanyl-gamma-D-glutamyl-meso-2,6-diaminopimeloyl-D-alanyl-D-alanine + ADP + phosphate + H(+)</text>
        <dbReference type="Rhea" id="RHEA:28374"/>
        <dbReference type="ChEBI" id="CHEBI:15378"/>
        <dbReference type="ChEBI" id="CHEBI:30616"/>
        <dbReference type="ChEBI" id="CHEBI:43474"/>
        <dbReference type="ChEBI" id="CHEBI:57822"/>
        <dbReference type="ChEBI" id="CHEBI:61386"/>
        <dbReference type="ChEBI" id="CHEBI:83905"/>
        <dbReference type="ChEBI" id="CHEBI:456216"/>
        <dbReference type="EC" id="6.3.2.10"/>
    </reaction>
</comment>
<dbReference type="InterPro" id="IPR036615">
    <property type="entry name" value="Mur_ligase_C_dom_sf"/>
</dbReference>
<dbReference type="EC" id="6.3.2.10" evidence="10 11"/>
<feature type="domain" description="Mur ligase N-terminal catalytic" evidence="12">
    <location>
        <begin position="13"/>
        <end position="85"/>
    </location>
</feature>
<evidence type="ECO:0000256" key="5">
    <source>
        <dbReference type="ARBA" id="ARBA00022840"/>
    </source>
</evidence>
<keyword evidence="6 10" id="KW-0133">Cell shape</keyword>
<evidence type="ECO:0000256" key="3">
    <source>
        <dbReference type="ARBA" id="ARBA00022618"/>
    </source>
</evidence>
<comment type="function">
    <text evidence="10 11">Involved in cell wall formation. Catalyzes the final step in the synthesis of UDP-N-acetylmuramoyl-pentapeptide, the precursor of murein.</text>
</comment>
<evidence type="ECO:0000256" key="8">
    <source>
        <dbReference type="ARBA" id="ARBA00023306"/>
    </source>
</evidence>
<evidence type="ECO:0000259" key="12">
    <source>
        <dbReference type="Pfam" id="PF01225"/>
    </source>
</evidence>
<keyword evidence="4 10" id="KW-0547">Nucleotide-binding</keyword>
<dbReference type="InterPro" id="IPR000713">
    <property type="entry name" value="Mur_ligase_N"/>
</dbReference>
<organism evidence="15 16">
    <name type="scientific">Winogradskyella litorisediminis</name>
    <dbReference type="NCBI Taxonomy" id="1156618"/>
    <lineage>
        <taxon>Bacteria</taxon>
        <taxon>Pseudomonadati</taxon>
        <taxon>Bacteroidota</taxon>
        <taxon>Flavobacteriia</taxon>
        <taxon>Flavobacteriales</taxon>
        <taxon>Flavobacteriaceae</taxon>
        <taxon>Winogradskyella</taxon>
    </lineage>
</organism>
<keyword evidence="2 10" id="KW-0436">Ligase</keyword>
<evidence type="ECO:0000256" key="10">
    <source>
        <dbReference type="HAMAP-Rule" id="MF_02019"/>
    </source>
</evidence>
<accession>A0ABW3NAZ7</accession>
<feature type="domain" description="Mur ligase C-terminal" evidence="13">
    <location>
        <begin position="300"/>
        <end position="415"/>
    </location>
</feature>
<dbReference type="NCBIfam" id="TIGR01143">
    <property type="entry name" value="murF"/>
    <property type="match status" value="1"/>
</dbReference>
<comment type="similarity">
    <text evidence="10">Belongs to the MurCDEF family. MurF subfamily.</text>
</comment>
<evidence type="ECO:0000256" key="6">
    <source>
        <dbReference type="ARBA" id="ARBA00022960"/>
    </source>
</evidence>
<dbReference type="EMBL" id="JBHTJL010000016">
    <property type="protein sequence ID" value="MFD1063805.1"/>
    <property type="molecule type" value="Genomic_DNA"/>
</dbReference>
<comment type="subcellular location">
    <subcellularLocation>
        <location evidence="10 11">Cytoplasm</location>
    </subcellularLocation>
</comment>
<evidence type="ECO:0000313" key="15">
    <source>
        <dbReference type="EMBL" id="MFD1063805.1"/>
    </source>
</evidence>
<dbReference type="Gene3D" id="3.90.190.20">
    <property type="entry name" value="Mur ligase, C-terminal domain"/>
    <property type="match status" value="1"/>
</dbReference>
<sequence>MNIKALYEIFLEYKSVCTDTRKIKKGDIYFALKGDNFDGNTFAHQALEDGANYCVIDNESIADESEKFILVKDALATLQQLANYYRKTFKFPIIALTGSNGKTTTKELINSVLSSEYKVRATKGNLNNHIGVPLTLLSFETDLDFGIVEMGANHQKEIEFLCSIAEPDYGLITNFGKAHLEGFGGVEGVIKGKSELYEFIKTNNKTAFINTDDATQLKQINDYRNVSTFGSKAKNDAYIEFKSANPFVNVIYKNLEIKSQLIGSYNFSNIAVAIAIGQYFNLKLSSIKSTIESYKPNNNRSEIKQIGSNKVILDAYNANPTSMLAALSNFKNLKEVNKYLFLGDMFELGKTANEEHQAIVNFAQHNFGENIYFIGENFFKTKTNTSSLKYKTFENLKKHLEITKIENACILIKGSRGMALERILEIL</sequence>
<keyword evidence="5 10" id="KW-0067">ATP-binding</keyword>
<dbReference type="SUPFAM" id="SSF53244">
    <property type="entry name" value="MurD-like peptide ligases, peptide-binding domain"/>
    <property type="match status" value="1"/>
</dbReference>
<keyword evidence="16" id="KW-1185">Reference proteome</keyword>
<evidence type="ECO:0000256" key="7">
    <source>
        <dbReference type="ARBA" id="ARBA00022984"/>
    </source>
</evidence>
<dbReference type="GO" id="GO:0047480">
    <property type="term" value="F:UDP-N-acetylmuramoyl-tripeptide-D-alanyl-D-alanine ligase activity"/>
    <property type="evidence" value="ECO:0007669"/>
    <property type="project" value="UniProtKB-EC"/>
</dbReference>
<evidence type="ECO:0000256" key="11">
    <source>
        <dbReference type="RuleBase" id="RU004136"/>
    </source>
</evidence>
<keyword evidence="3 10" id="KW-0132">Cell division</keyword>
<dbReference type="SUPFAM" id="SSF53623">
    <property type="entry name" value="MurD-like peptide ligases, catalytic domain"/>
    <property type="match status" value="1"/>
</dbReference>
<dbReference type="PANTHER" id="PTHR43024:SF1">
    <property type="entry name" value="UDP-N-ACETYLMURAMOYL-TRIPEPTIDE--D-ALANYL-D-ALANINE LIGASE"/>
    <property type="match status" value="1"/>
</dbReference>
<dbReference type="SUPFAM" id="SSF63418">
    <property type="entry name" value="MurE/MurF N-terminal domain"/>
    <property type="match status" value="1"/>
</dbReference>
<keyword evidence="1 10" id="KW-0963">Cytoplasm</keyword>
<dbReference type="HAMAP" id="MF_02019">
    <property type="entry name" value="MurF"/>
    <property type="match status" value="1"/>
</dbReference>
<gene>
    <name evidence="10 15" type="primary">murF</name>
    <name evidence="15" type="ORF">ACFQ1Q_11170</name>
</gene>
<dbReference type="InterPro" id="IPR004101">
    <property type="entry name" value="Mur_ligase_C"/>
</dbReference>
<dbReference type="Gene3D" id="3.40.1190.10">
    <property type="entry name" value="Mur-like, catalytic domain"/>
    <property type="match status" value="1"/>
</dbReference>
<dbReference type="RefSeq" id="WP_386131336.1">
    <property type="nucleotide sequence ID" value="NZ_JBHTJL010000016.1"/>
</dbReference>
<proteinExistence type="inferred from homology"/>
<comment type="pathway">
    <text evidence="10 11">Cell wall biogenesis; peptidoglycan biosynthesis.</text>
</comment>
<evidence type="ECO:0000259" key="13">
    <source>
        <dbReference type="Pfam" id="PF02875"/>
    </source>
</evidence>
<keyword evidence="9 10" id="KW-0961">Cell wall biogenesis/degradation</keyword>
<evidence type="ECO:0000256" key="2">
    <source>
        <dbReference type="ARBA" id="ARBA00022598"/>
    </source>
</evidence>
<comment type="caution">
    <text evidence="15">The sequence shown here is derived from an EMBL/GenBank/DDBJ whole genome shotgun (WGS) entry which is preliminary data.</text>
</comment>
<dbReference type="InterPro" id="IPR036565">
    <property type="entry name" value="Mur-like_cat_sf"/>
</dbReference>
<dbReference type="InterPro" id="IPR035911">
    <property type="entry name" value="MurE/MurF_N"/>
</dbReference>
<evidence type="ECO:0000256" key="4">
    <source>
        <dbReference type="ARBA" id="ARBA00022741"/>
    </source>
</evidence>
<name>A0ABW3NAZ7_9FLAO</name>
<dbReference type="Gene3D" id="3.40.1390.10">
    <property type="entry name" value="MurE/MurF, N-terminal domain"/>
    <property type="match status" value="1"/>
</dbReference>
<dbReference type="Pfam" id="PF08245">
    <property type="entry name" value="Mur_ligase_M"/>
    <property type="match status" value="1"/>
</dbReference>
<keyword evidence="8 10" id="KW-0131">Cell cycle</keyword>
<dbReference type="Pfam" id="PF02875">
    <property type="entry name" value="Mur_ligase_C"/>
    <property type="match status" value="1"/>
</dbReference>
<dbReference type="Proteomes" id="UP001597013">
    <property type="component" value="Unassembled WGS sequence"/>
</dbReference>
<dbReference type="Pfam" id="PF01225">
    <property type="entry name" value="Mur_ligase"/>
    <property type="match status" value="1"/>
</dbReference>
<dbReference type="PANTHER" id="PTHR43024">
    <property type="entry name" value="UDP-N-ACETYLMURAMOYL-TRIPEPTIDE--D-ALANYL-D-ALANINE LIGASE"/>
    <property type="match status" value="1"/>
</dbReference>
<evidence type="ECO:0000259" key="14">
    <source>
        <dbReference type="Pfam" id="PF08245"/>
    </source>
</evidence>
<dbReference type="InterPro" id="IPR005863">
    <property type="entry name" value="UDP-N-AcMur_synth"/>
</dbReference>
<reference evidence="16" key="1">
    <citation type="journal article" date="2019" name="Int. J. Syst. Evol. Microbiol.">
        <title>The Global Catalogue of Microorganisms (GCM) 10K type strain sequencing project: providing services to taxonomists for standard genome sequencing and annotation.</title>
        <authorList>
            <consortium name="The Broad Institute Genomics Platform"/>
            <consortium name="The Broad Institute Genome Sequencing Center for Infectious Disease"/>
            <person name="Wu L."/>
            <person name="Ma J."/>
        </authorList>
    </citation>
    <scope>NUCLEOTIDE SEQUENCE [LARGE SCALE GENOMIC DNA]</scope>
    <source>
        <strain evidence="16">CCUG 62215</strain>
    </source>
</reference>
<feature type="binding site" evidence="10">
    <location>
        <begin position="98"/>
        <end position="104"/>
    </location>
    <ligand>
        <name>ATP</name>
        <dbReference type="ChEBI" id="CHEBI:30616"/>
    </ligand>
</feature>
<dbReference type="InterPro" id="IPR013221">
    <property type="entry name" value="Mur_ligase_cen"/>
</dbReference>
<evidence type="ECO:0000256" key="1">
    <source>
        <dbReference type="ARBA" id="ARBA00022490"/>
    </source>
</evidence>
<feature type="domain" description="Mur ligase central" evidence="14">
    <location>
        <begin position="97"/>
        <end position="276"/>
    </location>
</feature>
<protein>
    <recommendedName>
        <fullName evidence="10 11">UDP-N-acetylmuramoyl-tripeptide--D-alanyl-D-alanine ligase</fullName>
        <ecNumber evidence="10 11">6.3.2.10</ecNumber>
    </recommendedName>
    <alternativeName>
        <fullName evidence="10">D-alanyl-D-alanine-adding enzyme</fullName>
    </alternativeName>
</protein>